<dbReference type="RefSeq" id="WP_147348666.1">
    <property type="nucleotide sequence ID" value="NZ_QRZM01000002.1"/>
</dbReference>
<evidence type="ECO:0000313" key="2">
    <source>
        <dbReference type="Proteomes" id="UP000284543"/>
    </source>
</evidence>
<comment type="caution">
    <text evidence="1">The sequence shown here is derived from an EMBL/GenBank/DDBJ whole genome shotgun (WGS) entry which is preliminary data.</text>
</comment>
<protein>
    <submittedName>
        <fullName evidence="1">Uncharacterized protein</fullName>
    </submittedName>
</protein>
<name>A0A412ZBX6_9FIRM</name>
<sequence>MMLHEDLVRELVTELYKMDVAELLEFKEDEATELELQGIPKEIRDRCIYIIDVVIQVKQEGMGATA</sequence>
<reference evidence="1 2" key="1">
    <citation type="submission" date="2018-08" db="EMBL/GenBank/DDBJ databases">
        <title>A genome reference for cultivated species of the human gut microbiota.</title>
        <authorList>
            <person name="Zou Y."/>
            <person name="Xue W."/>
            <person name="Luo G."/>
        </authorList>
    </citation>
    <scope>NUCLEOTIDE SEQUENCE [LARGE SCALE GENOMIC DNA]</scope>
    <source>
        <strain evidence="1 2">AF14-18</strain>
    </source>
</reference>
<evidence type="ECO:0000313" key="1">
    <source>
        <dbReference type="EMBL" id="RGV77590.1"/>
    </source>
</evidence>
<proteinExistence type="predicted"/>
<dbReference type="EMBL" id="QRZM01000002">
    <property type="protein sequence ID" value="RGV77590.1"/>
    <property type="molecule type" value="Genomic_DNA"/>
</dbReference>
<organism evidence="1 2">
    <name type="scientific">Enterocloster bolteae</name>
    <dbReference type="NCBI Taxonomy" id="208479"/>
    <lineage>
        <taxon>Bacteria</taxon>
        <taxon>Bacillati</taxon>
        <taxon>Bacillota</taxon>
        <taxon>Clostridia</taxon>
        <taxon>Lachnospirales</taxon>
        <taxon>Lachnospiraceae</taxon>
        <taxon>Enterocloster</taxon>
    </lineage>
</organism>
<dbReference type="AlphaFoldDB" id="A0A412ZBX6"/>
<gene>
    <name evidence="1" type="ORF">DWW02_07980</name>
</gene>
<dbReference type="Proteomes" id="UP000284543">
    <property type="component" value="Unassembled WGS sequence"/>
</dbReference>
<accession>A0A412ZBX6</accession>